<sequence>MLKILIQIIGIYQRFLSPLTGPTCRFYPSCSTYAKESLMRHGLLKGLWYSAVRIMKCHPYHPGGYDPVK</sequence>
<comment type="subcellular location">
    <subcellularLocation>
        <location evidence="1">Cell membrane</location>
        <topology evidence="1">Peripheral membrane protein</topology>
        <orientation evidence="1">Cytoplasmic side</orientation>
    </subcellularLocation>
</comment>
<reference evidence="2" key="1">
    <citation type="journal article" date="2020" name="mSystems">
        <title>Genome- and Community-Level Interaction Insights into Carbon Utilization and Element Cycling Functions of Hydrothermarchaeota in Hydrothermal Sediment.</title>
        <authorList>
            <person name="Zhou Z."/>
            <person name="Liu Y."/>
            <person name="Xu W."/>
            <person name="Pan J."/>
            <person name="Luo Z.H."/>
            <person name="Li M."/>
        </authorList>
    </citation>
    <scope>NUCLEOTIDE SEQUENCE [LARGE SCALE GENOMIC DNA]</scope>
    <source>
        <strain evidence="2">SpSt-349</strain>
    </source>
</reference>
<dbReference type="GO" id="GO:0005886">
    <property type="term" value="C:plasma membrane"/>
    <property type="evidence" value="ECO:0007669"/>
    <property type="project" value="UniProtKB-SubCell"/>
</dbReference>
<dbReference type="NCBIfam" id="TIGR00278">
    <property type="entry name" value="membrane protein insertion efficiency factor YidD"/>
    <property type="match status" value="1"/>
</dbReference>
<dbReference type="PANTHER" id="PTHR33383:SF1">
    <property type="entry name" value="MEMBRANE PROTEIN INSERTION EFFICIENCY FACTOR-RELATED"/>
    <property type="match status" value="1"/>
</dbReference>
<proteinExistence type="inferred from homology"/>
<protein>
    <recommendedName>
        <fullName evidence="1">Putative membrane protein insertion efficiency factor</fullName>
    </recommendedName>
</protein>
<dbReference type="InterPro" id="IPR002696">
    <property type="entry name" value="Membr_insert_effic_factor_YidD"/>
</dbReference>
<gene>
    <name evidence="2" type="primary">yidD</name>
    <name evidence="2" type="ORF">ENQ87_11195</name>
</gene>
<evidence type="ECO:0000256" key="1">
    <source>
        <dbReference type="HAMAP-Rule" id="MF_00386"/>
    </source>
</evidence>
<keyword evidence="1" id="KW-1003">Cell membrane</keyword>
<comment type="function">
    <text evidence="1">Could be involved in insertion of integral membrane proteins into the membrane.</text>
</comment>
<organism evidence="2">
    <name type="scientific">Geobacter metallireducens</name>
    <dbReference type="NCBI Taxonomy" id="28232"/>
    <lineage>
        <taxon>Bacteria</taxon>
        <taxon>Pseudomonadati</taxon>
        <taxon>Thermodesulfobacteriota</taxon>
        <taxon>Desulfuromonadia</taxon>
        <taxon>Geobacterales</taxon>
        <taxon>Geobacteraceae</taxon>
        <taxon>Geobacter</taxon>
    </lineage>
</organism>
<name>A0A831U2I1_GEOME</name>
<comment type="similarity">
    <text evidence="1">Belongs to the UPF0161 family.</text>
</comment>
<comment type="caution">
    <text evidence="2">The sequence shown here is derived from an EMBL/GenBank/DDBJ whole genome shotgun (WGS) entry which is preliminary data.</text>
</comment>
<dbReference type="Pfam" id="PF01809">
    <property type="entry name" value="YidD"/>
    <property type="match status" value="1"/>
</dbReference>
<dbReference type="SMART" id="SM01234">
    <property type="entry name" value="Haemolytic"/>
    <property type="match status" value="1"/>
</dbReference>
<accession>A0A831U2I1</accession>
<dbReference type="PANTHER" id="PTHR33383">
    <property type="entry name" value="MEMBRANE PROTEIN INSERTION EFFICIENCY FACTOR-RELATED"/>
    <property type="match status" value="1"/>
</dbReference>
<keyword evidence="1" id="KW-0472">Membrane</keyword>
<dbReference type="HAMAP" id="MF_00386">
    <property type="entry name" value="UPF0161_YidD"/>
    <property type="match status" value="1"/>
</dbReference>
<evidence type="ECO:0000313" key="2">
    <source>
        <dbReference type="EMBL" id="HEN42914.1"/>
    </source>
</evidence>
<dbReference type="EMBL" id="DSOV01000047">
    <property type="protein sequence ID" value="HEN42914.1"/>
    <property type="molecule type" value="Genomic_DNA"/>
</dbReference>
<dbReference type="AlphaFoldDB" id="A0A831U2I1"/>